<gene>
    <name evidence="2" type="primary">Dsim\GD14062</name>
    <name evidence="2" type="ORF">Dsimw501_GD14062</name>
</gene>
<reference evidence="2" key="3">
    <citation type="submission" date="2015-04" db="EMBL/GenBank/DDBJ databases">
        <authorList>
            <consortium name="FlyBase"/>
        </authorList>
    </citation>
    <scope>NUCLEOTIDE SEQUENCE</scope>
    <source>
        <strain evidence="2">W501</strain>
    </source>
</reference>
<dbReference type="OrthoDB" id="7492791at2759"/>
<reference evidence="2" key="2">
    <citation type="submission" date="2014-06" db="EMBL/GenBank/DDBJ databases">
        <authorList>
            <person name="Hu T."/>
            <person name="Eisen M.B."/>
            <person name="Thornton K.R."/>
            <person name="Andolfatto P."/>
        </authorList>
    </citation>
    <scope>NUCLEOTIDE SEQUENCE</scope>
    <source>
        <strain evidence="2">W501</strain>
    </source>
</reference>
<feature type="signal peptide" evidence="1">
    <location>
        <begin position="1"/>
        <end position="17"/>
    </location>
</feature>
<dbReference type="AlphaFoldDB" id="A0A0J9RRH6"/>
<feature type="chain" id="PRO_5005321855" evidence="1">
    <location>
        <begin position="18"/>
        <end position="127"/>
    </location>
</feature>
<dbReference type="PANTHER" id="PTHR35685">
    <property type="entry name" value="825-OAK-RELATED-RELATED"/>
    <property type="match status" value="1"/>
</dbReference>
<accession>A0A0J9RRH6</accession>
<evidence type="ECO:0000256" key="1">
    <source>
        <dbReference type="SAM" id="SignalP"/>
    </source>
</evidence>
<dbReference type="Pfam" id="PF22861">
    <property type="entry name" value="GEO12453p1-like"/>
    <property type="match status" value="1"/>
</dbReference>
<name>A0A0J9RRH6_DROSI</name>
<sequence length="127" mass="13257">MKFLAVCFFAVVAVAAAKPGLVAPLAAAPLAYTAPAVVGSAAYLMERTSAVDFSQQVVFWTRASECCWYRSHSRVAAYTAPVAAAYAAPIAAPYTRLATPYAAAYTSPLAYSSPYVATAAAPLLLKK</sequence>
<keyword evidence="1" id="KW-0732">Signal</keyword>
<dbReference type="Proteomes" id="UP000035880">
    <property type="component" value="Chromosome 3L"/>
</dbReference>
<protein>
    <submittedName>
        <fullName evidence="2">Uncharacterized protein</fullName>
    </submittedName>
</protein>
<dbReference type="EMBL" id="CM002912">
    <property type="protein sequence ID" value="KMY98317.1"/>
    <property type="molecule type" value="Genomic_DNA"/>
</dbReference>
<dbReference type="InterPro" id="IPR054721">
    <property type="entry name" value="GEO12453p1-like"/>
</dbReference>
<dbReference type="PANTHER" id="PTHR35685:SF2">
    <property type="entry name" value="825-OAK-RELATED"/>
    <property type="match status" value="1"/>
</dbReference>
<reference evidence="2" key="1">
    <citation type="journal article" date="2013" name="Genome Res.">
        <title>A second-generation assembly of the Drosophila simulans genome provides new insights into patterns of lineage-specific divergence.</title>
        <authorList>
            <person name="Hu T.T."/>
            <person name="Eisen M.B."/>
            <person name="Thornton K.R."/>
            <person name="Andolfatto P."/>
        </authorList>
    </citation>
    <scope>NUCLEOTIDE SEQUENCE [LARGE SCALE GENOMIC DNA]</scope>
    <source>
        <strain evidence="2">W501</strain>
    </source>
</reference>
<proteinExistence type="predicted"/>
<organism evidence="2">
    <name type="scientific">Drosophila simulans</name>
    <name type="common">Fruit fly</name>
    <dbReference type="NCBI Taxonomy" id="7240"/>
    <lineage>
        <taxon>Eukaryota</taxon>
        <taxon>Metazoa</taxon>
        <taxon>Ecdysozoa</taxon>
        <taxon>Arthropoda</taxon>
        <taxon>Hexapoda</taxon>
        <taxon>Insecta</taxon>
        <taxon>Pterygota</taxon>
        <taxon>Neoptera</taxon>
        <taxon>Endopterygota</taxon>
        <taxon>Diptera</taxon>
        <taxon>Brachycera</taxon>
        <taxon>Muscomorpha</taxon>
        <taxon>Ephydroidea</taxon>
        <taxon>Drosophilidae</taxon>
        <taxon>Drosophila</taxon>
        <taxon>Sophophora</taxon>
    </lineage>
</organism>
<evidence type="ECO:0000313" key="2">
    <source>
        <dbReference type="EMBL" id="KMY98317.1"/>
    </source>
</evidence>
<dbReference type="KEGG" id="dsi:Dsimw501_GD14062"/>
<dbReference type="Bgee" id="FBgn0185755">
    <property type="expression patterns" value="Expressed in female reproductive system and 3 other cell types or tissues"/>
</dbReference>